<name>A0A9X2KRN0_9GAMM</name>
<dbReference type="SUPFAM" id="SSF82171">
    <property type="entry name" value="DPP6 N-terminal domain-like"/>
    <property type="match status" value="1"/>
</dbReference>
<reference evidence="4" key="1">
    <citation type="submission" date="2022-05" db="EMBL/GenBank/DDBJ databases">
        <authorList>
            <person name="Sun H.-N."/>
        </authorList>
    </citation>
    <scope>NUCLEOTIDE SEQUENCE</scope>
    <source>
        <strain evidence="4">HB14</strain>
    </source>
</reference>
<protein>
    <submittedName>
        <fullName evidence="4">Prolyl oligopeptidase family serine peptidase</fullName>
    </submittedName>
</protein>
<evidence type="ECO:0000256" key="1">
    <source>
        <dbReference type="ARBA" id="ARBA00022801"/>
    </source>
</evidence>
<feature type="signal peptide" evidence="2">
    <location>
        <begin position="1"/>
        <end position="29"/>
    </location>
</feature>
<organism evidence="4 5">
    <name type="scientific">Gilvimarinus xylanilyticus</name>
    <dbReference type="NCBI Taxonomy" id="2944139"/>
    <lineage>
        <taxon>Bacteria</taxon>
        <taxon>Pseudomonadati</taxon>
        <taxon>Pseudomonadota</taxon>
        <taxon>Gammaproteobacteria</taxon>
        <taxon>Cellvibrionales</taxon>
        <taxon>Cellvibrionaceae</taxon>
        <taxon>Gilvimarinus</taxon>
    </lineage>
</organism>
<sequence>MEKTKRALVQCVGFISFLIMAQASGAAQADQPASIPSIEQVVSAYGPMSETQQIALSADGTRVAFRKLTAERDMVIVYSLTENKMLTGLNVEDINPNGLRFLDANHLILWAFDHGRISNRYRGSHDLSTAFVFNVDSGNLERLLRPGDVIAESSTRLGRIVGASSDNKFVYMPAYVPERKSDLSPDLSLLRVDLDSPRNPRQIVKGSYDTRDYFIDGKGNVLAQTVYDNETDLFEVKVPRDGDWKTVYSRETDTLDGVDFRGVTSDLKSLVLLKTDQNTGRVAYYTLSLEDGSISEKLIGRDDADVGGLVTNFNRIVEGVWYSGFTPKYQLFDPEQQARLDKITAQFPGRYVVLYDRTPDWQHLIVWVSGDDSSGAYYLASEGEQLRYLTASRPVVTADMIQPVVEHSFEARDGLTIPTLLTLPLAHADNPQSLPTIILPHGGPASHDQKSFDWMAQAFAARGYLVVQPQFRGSTGFGAKLYQAGWGEWGRKMQDDLTDAVEYFAKGGVADPKRVCIVGSSYGGYAALAGAAFTPDLYRCAVSINGVSDVEGLIDDRRSSGGDDSWVVSYFERSMFAGDYTDENLKAISPLQAVDKIKAPILLIHGEDDTVVPIAQSKDMEDALEDKDKPVTFIELDEDSHYLHSNKTRQQTLKAILEFVDPYLSDS</sequence>
<reference evidence="4" key="2">
    <citation type="submission" date="2023-01" db="EMBL/GenBank/DDBJ databases">
        <title>Gilvimarinus xylanilyticus HB14 isolated from Caulerpa lentillifera aquaculture base in Hainan, China.</title>
        <authorList>
            <person name="Zhang Y.-J."/>
        </authorList>
    </citation>
    <scope>NUCLEOTIDE SEQUENCE</scope>
    <source>
        <strain evidence="4">HB14</strain>
    </source>
</reference>
<evidence type="ECO:0000259" key="3">
    <source>
        <dbReference type="Pfam" id="PF00326"/>
    </source>
</evidence>
<dbReference type="RefSeq" id="WP_253966323.1">
    <property type="nucleotide sequence ID" value="NZ_JAMFTH010000001.1"/>
</dbReference>
<dbReference type="EMBL" id="JAMFTH010000001">
    <property type="protein sequence ID" value="MCP8898031.1"/>
    <property type="molecule type" value="Genomic_DNA"/>
</dbReference>
<dbReference type="GO" id="GO:0004252">
    <property type="term" value="F:serine-type endopeptidase activity"/>
    <property type="evidence" value="ECO:0007669"/>
    <property type="project" value="TreeGrafter"/>
</dbReference>
<dbReference type="PANTHER" id="PTHR42776">
    <property type="entry name" value="SERINE PEPTIDASE S9 FAMILY MEMBER"/>
    <property type="match status" value="1"/>
</dbReference>
<gene>
    <name evidence="4" type="ORF">M6D89_01815</name>
</gene>
<dbReference type="PANTHER" id="PTHR42776:SF27">
    <property type="entry name" value="DIPEPTIDYL PEPTIDASE FAMILY MEMBER 6"/>
    <property type="match status" value="1"/>
</dbReference>
<dbReference type="Proteomes" id="UP001139319">
    <property type="component" value="Unassembled WGS sequence"/>
</dbReference>
<comment type="caution">
    <text evidence="4">The sequence shown here is derived from an EMBL/GenBank/DDBJ whole genome shotgun (WGS) entry which is preliminary data.</text>
</comment>
<dbReference type="SUPFAM" id="SSF53474">
    <property type="entry name" value="alpha/beta-Hydrolases"/>
    <property type="match status" value="1"/>
</dbReference>
<evidence type="ECO:0000256" key="2">
    <source>
        <dbReference type="SAM" id="SignalP"/>
    </source>
</evidence>
<evidence type="ECO:0000313" key="5">
    <source>
        <dbReference type="Proteomes" id="UP001139319"/>
    </source>
</evidence>
<dbReference type="GO" id="GO:0006508">
    <property type="term" value="P:proteolysis"/>
    <property type="evidence" value="ECO:0007669"/>
    <property type="project" value="InterPro"/>
</dbReference>
<dbReference type="AlphaFoldDB" id="A0A9X2KRN0"/>
<dbReference type="InterPro" id="IPR001375">
    <property type="entry name" value="Peptidase_S9_cat"/>
</dbReference>
<feature type="chain" id="PRO_5040913115" evidence="2">
    <location>
        <begin position="30"/>
        <end position="667"/>
    </location>
</feature>
<proteinExistence type="predicted"/>
<dbReference type="Pfam" id="PF00326">
    <property type="entry name" value="Peptidase_S9"/>
    <property type="match status" value="1"/>
</dbReference>
<evidence type="ECO:0000313" key="4">
    <source>
        <dbReference type="EMBL" id="MCP8898031.1"/>
    </source>
</evidence>
<dbReference type="InterPro" id="IPR029058">
    <property type="entry name" value="AB_hydrolase_fold"/>
</dbReference>
<keyword evidence="5" id="KW-1185">Reference proteome</keyword>
<feature type="domain" description="Peptidase S9 prolyl oligopeptidase catalytic" evidence="3">
    <location>
        <begin position="451"/>
        <end position="665"/>
    </location>
</feature>
<accession>A0A9X2KRN0</accession>
<dbReference type="Gene3D" id="3.40.50.1820">
    <property type="entry name" value="alpha/beta hydrolase"/>
    <property type="match status" value="1"/>
</dbReference>
<keyword evidence="2" id="KW-0732">Signal</keyword>
<keyword evidence="1" id="KW-0378">Hydrolase</keyword>